<feature type="compositionally biased region" description="Basic and acidic residues" evidence="2">
    <location>
        <begin position="524"/>
        <end position="539"/>
    </location>
</feature>
<feature type="region of interest" description="Disordered" evidence="2">
    <location>
        <begin position="1"/>
        <end position="40"/>
    </location>
</feature>
<feature type="region of interest" description="Disordered" evidence="2">
    <location>
        <begin position="524"/>
        <end position="628"/>
    </location>
</feature>
<feature type="compositionally biased region" description="Low complexity" evidence="2">
    <location>
        <begin position="93"/>
        <end position="105"/>
    </location>
</feature>
<evidence type="ECO:0000256" key="2">
    <source>
        <dbReference type="SAM" id="MobiDB-lite"/>
    </source>
</evidence>
<feature type="coiled-coil region" evidence="1">
    <location>
        <begin position="414"/>
        <end position="441"/>
    </location>
</feature>
<sequence>MATRLSKHDTNRQTRRNRSAGNGIEPPLQQPSAAANTRAAMALAPRGPASARTFQFQRQPYSNCIPSAASSNIVPRNHGPFPISSSSHAVPAMAAMTSSTMRSSSNQPGGHCHSPLPDASSSFTSQSDFPDTSTRIFLPIGPSRPASQSNSRPASGTKARPTTGPGNVELRQVSVEPTMCAPQRMRTAPPGATGAFKSEVFATANSDERMLAHLRNHLKEAQAHQASVEEIVNGLARGYLRVLKSFEETLQAQSELDGLPRDINKLQETFNLELEELRSLIGKWLSFLYTTLELQRRFNRPGTRGTRPSDSLYHFEPIAEQRREATDNVKGTIAQALETFQDSCLRPQLESVTAANQHIEASLERHRKSDEARQNGLSSSLQSLEASIREQAVSVKNSCQDLFSLIREGQQRDRETRQQERDAHRQELDELRGLMSSLKRAGASESARNNIERAPTTLEALCSPATQRPGVSGDAISAAGRNVTGQPAASGPVRAPRDGSNLLTSDMGLDMLQRDLSCDQDLGERAIERPRMPCKERGPPFETLPTDDSEISRLSSPDPRPAAKRTTARKIPAQGPPAVTAAAKKRGRPPGKKAARKEAGSGSKMRSLSAIVDDDTGPSASTSVQPRAGLSSCIVETADPISSVQPLVQCSYHATANEEERSSSPAPEPAAPRGRKRRASVSATKRGRKDNEDPDFVAGRSVPRAGQGFTTAGHRYTTRARGKAPEVAGVWF</sequence>
<dbReference type="AlphaFoldDB" id="A0A077R298"/>
<protein>
    <submittedName>
        <fullName evidence="3">Uncharacterized protein</fullName>
    </submittedName>
</protein>
<dbReference type="EMBL" id="HG529494">
    <property type="protein sequence ID" value="CDI51094.1"/>
    <property type="molecule type" value="Genomic_DNA"/>
</dbReference>
<keyword evidence="1" id="KW-0175">Coiled coil</keyword>
<feature type="region of interest" description="Disordered" evidence="2">
    <location>
        <begin position="655"/>
        <end position="732"/>
    </location>
</feature>
<reference evidence="3" key="1">
    <citation type="journal article" date="2014" name="Genome Biol. Evol.">
        <title>Gene Loss Rather Than Gene Gain Is Associated with a Host Jump from Monocots to Dicots in the Smut Fungus Melanopsichium pennsylvanicum.</title>
        <authorList>
            <person name="Sharma R."/>
            <person name="Mishra B."/>
            <person name="Runge F."/>
            <person name="Thines M."/>
        </authorList>
    </citation>
    <scope>NUCLEOTIDE SEQUENCE</scope>
    <source>
        <strain evidence="3">4</strain>
    </source>
</reference>
<evidence type="ECO:0000313" key="3">
    <source>
        <dbReference type="EMBL" id="CDI51094.1"/>
    </source>
</evidence>
<name>A0A077R298_9BASI</name>
<proteinExistence type="predicted"/>
<accession>A0A077R298</accession>
<organism evidence="3">
    <name type="scientific">Melanopsichium pennsylvanicum 4</name>
    <dbReference type="NCBI Taxonomy" id="1398559"/>
    <lineage>
        <taxon>Eukaryota</taxon>
        <taxon>Fungi</taxon>
        <taxon>Dikarya</taxon>
        <taxon>Basidiomycota</taxon>
        <taxon>Ustilaginomycotina</taxon>
        <taxon>Ustilaginomycetes</taxon>
        <taxon>Ustilaginales</taxon>
        <taxon>Ustilaginaceae</taxon>
        <taxon>Melanopsichium</taxon>
    </lineage>
</organism>
<feature type="compositionally biased region" description="Polar residues" evidence="2">
    <location>
        <begin position="119"/>
        <end position="135"/>
    </location>
</feature>
<feature type="compositionally biased region" description="Basic and acidic residues" evidence="2">
    <location>
        <begin position="1"/>
        <end position="12"/>
    </location>
</feature>
<feature type="region of interest" description="Disordered" evidence="2">
    <location>
        <begin position="93"/>
        <end position="170"/>
    </location>
</feature>
<evidence type="ECO:0000256" key="1">
    <source>
        <dbReference type="SAM" id="Coils"/>
    </source>
</evidence>
<feature type="compositionally biased region" description="Polar residues" evidence="2">
    <location>
        <begin position="145"/>
        <end position="154"/>
    </location>
</feature>
<feature type="compositionally biased region" description="Basic residues" evidence="2">
    <location>
        <begin position="583"/>
        <end position="595"/>
    </location>
</feature>